<proteinExistence type="predicted"/>
<keyword evidence="1" id="KW-0479">Metal-binding</keyword>
<dbReference type="InterPro" id="IPR023214">
    <property type="entry name" value="HAD_sf"/>
</dbReference>
<gene>
    <name evidence="3" type="ORF">PC113_g11329</name>
    <name evidence="4" type="ORF">PC115_g9590</name>
    <name evidence="5" type="ORF">PC117_g11388</name>
    <name evidence="6" type="ORF">PC118_g10196</name>
</gene>
<dbReference type="EMBL" id="RCMI01000267">
    <property type="protein sequence ID" value="KAG2921210.1"/>
    <property type="molecule type" value="Genomic_DNA"/>
</dbReference>
<comment type="caution">
    <text evidence="6">The sequence shown here is derived from an EMBL/GenBank/DDBJ whole genome shotgun (WGS) entry which is preliminary data.</text>
</comment>
<evidence type="ECO:0008006" key="8">
    <source>
        <dbReference type="Google" id="ProtNLM"/>
    </source>
</evidence>
<dbReference type="Proteomes" id="UP000735874">
    <property type="component" value="Unassembled WGS sequence"/>
</dbReference>
<dbReference type="PRINTS" id="PR00120">
    <property type="entry name" value="HATPASE"/>
</dbReference>
<dbReference type="EMBL" id="RCMK01000293">
    <property type="protein sequence ID" value="KAG2938122.1"/>
    <property type="molecule type" value="Genomic_DNA"/>
</dbReference>
<dbReference type="AlphaFoldDB" id="A0A8T1FTT1"/>
<reference evidence="6" key="1">
    <citation type="submission" date="2018-10" db="EMBL/GenBank/DDBJ databases">
        <title>Effector identification in a new, highly contiguous assembly of the strawberry crown rot pathogen Phytophthora cactorum.</title>
        <authorList>
            <person name="Armitage A.D."/>
            <person name="Nellist C.F."/>
            <person name="Bates H."/>
            <person name="Vickerstaff R.J."/>
            <person name="Harrison R.J."/>
        </authorList>
    </citation>
    <scope>NUCLEOTIDE SEQUENCE</scope>
    <source>
        <strain evidence="3">15-7</strain>
        <strain evidence="4">4032</strain>
        <strain evidence="5">4040</strain>
        <strain evidence="6">P415</strain>
    </source>
</reference>
<organism evidence="6 7">
    <name type="scientific">Phytophthora cactorum</name>
    <dbReference type="NCBI Taxonomy" id="29920"/>
    <lineage>
        <taxon>Eukaryota</taxon>
        <taxon>Sar</taxon>
        <taxon>Stramenopiles</taxon>
        <taxon>Oomycota</taxon>
        <taxon>Peronosporomycetes</taxon>
        <taxon>Peronosporales</taxon>
        <taxon>Peronosporaceae</taxon>
        <taxon>Phytophthora</taxon>
    </lineage>
</organism>
<accession>A0A8T1FTT1</accession>
<keyword evidence="2" id="KW-0472">Membrane</keyword>
<dbReference type="Proteomes" id="UP000736787">
    <property type="component" value="Unassembled WGS sequence"/>
</dbReference>
<evidence type="ECO:0000256" key="2">
    <source>
        <dbReference type="SAM" id="Phobius"/>
    </source>
</evidence>
<name>A0A8T1FTT1_9STRA</name>
<keyword evidence="2" id="KW-1133">Transmembrane helix</keyword>
<evidence type="ECO:0000256" key="1">
    <source>
        <dbReference type="ARBA" id="ARBA00022723"/>
    </source>
</evidence>
<dbReference type="GO" id="GO:0046872">
    <property type="term" value="F:metal ion binding"/>
    <property type="evidence" value="ECO:0007669"/>
    <property type="project" value="UniProtKB-KW"/>
</dbReference>
<dbReference type="Proteomes" id="UP000774804">
    <property type="component" value="Unassembled WGS sequence"/>
</dbReference>
<evidence type="ECO:0000313" key="6">
    <source>
        <dbReference type="EMBL" id="KAG2982094.1"/>
    </source>
</evidence>
<evidence type="ECO:0000313" key="4">
    <source>
        <dbReference type="EMBL" id="KAG2921210.1"/>
    </source>
</evidence>
<dbReference type="GO" id="GO:0016887">
    <property type="term" value="F:ATP hydrolysis activity"/>
    <property type="evidence" value="ECO:0007669"/>
    <property type="project" value="InterPro"/>
</dbReference>
<keyword evidence="2" id="KW-0812">Transmembrane</keyword>
<sequence>MADVLPSQKSSKVKELQDIGRVVAMVGDGINDSPALAQADVGIAIGGGTEIAVETADMVLMKSNLVDVVTALHLSRTIFNRIRLNYIWAFGYNCLLIPLAAGVLYPVNFGIPPIFASAAMALSSVSVVLSSLALKFYTPPEVIRGNKAELLFSKDETLSAPLLANKLQEP</sequence>
<dbReference type="SUPFAM" id="SSF56784">
    <property type="entry name" value="HAD-like"/>
    <property type="match status" value="1"/>
</dbReference>
<dbReference type="Gene3D" id="3.40.50.1000">
    <property type="entry name" value="HAD superfamily/HAD-like"/>
    <property type="match status" value="1"/>
</dbReference>
<dbReference type="Proteomes" id="UP000697107">
    <property type="component" value="Unassembled WGS sequence"/>
</dbReference>
<dbReference type="VEuPathDB" id="FungiDB:PC110_g15765"/>
<evidence type="ECO:0000313" key="5">
    <source>
        <dbReference type="EMBL" id="KAG2938122.1"/>
    </source>
</evidence>
<protein>
    <recommendedName>
        <fullName evidence="8">P-type ATPase, cytoplasmic domain N</fullName>
    </recommendedName>
</protein>
<dbReference type="NCBIfam" id="TIGR01494">
    <property type="entry name" value="ATPase_P-type"/>
    <property type="match status" value="1"/>
</dbReference>
<dbReference type="EMBL" id="RCMG01000320">
    <property type="protein sequence ID" value="KAG2856721.1"/>
    <property type="molecule type" value="Genomic_DNA"/>
</dbReference>
<feature type="transmembrane region" description="Helical" evidence="2">
    <location>
        <begin position="114"/>
        <end position="137"/>
    </location>
</feature>
<feature type="transmembrane region" description="Helical" evidence="2">
    <location>
        <begin position="86"/>
        <end position="108"/>
    </location>
</feature>
<evidence type="ECO:0000313" key="7">
    <source>
        <dbReference type="Proteomes" id="UP000697107"/>
    </source>
</evidence>
<dbReference type="InterPro" id="IPR001757">
    <property type="entry name" value="P_typ_ATPase"/>
</dbReference>
<dbReference type="GO" id="GO:0016020">
    <property type="term" value="C:membrane"/>
    <property type="evidence" value="ECO:0007669"/>
    <property type="project" value="InterPro"/>
</dbReference>
<evidence type="ECO:0000313" key="3">
    <source>
        <dbReference type="EMBL" id="KAG2856721.1"/>
    </source>
</evidence>
<dbReference type="GO" id="GO:0005524">
    <property type="term" value="F:ATP binding"/>
    <property type="evidence" value="ECO:0007669"/>
    <property type="project" value="InterPro"/>
</dbReference>
<dbReference type="InterPro" id="IPR036412">
    <property type="entry name" value="HAD-like_sf"/>
</dbReference>
<dbReference type="EMBL" id="RCML01000289">
    <property type="protein sequence ID" value="KAG2982094.1"/>
    <property type="molecule type" value="Genomic_DNA"/>
</dbReference>
<dbReference type="PANTHER" id="PTHR46594">
    <property type="entry name" value="P-TYPE CATION-TRANSPORTING ATPASE"/>
    <property type="match status" value="1"/>
</dbReference>
<dbReference type="PANTHER" id="PTHR46594:SF4">
    <property type="entry name" value="P-TYPE CATION-TRANSPORTING ATPASE"/>
    <property type="match status" value="1"/>
</dbReference>
<dbReference type="PRINTS" id="PR00119">
    <property type="entry name" value="CATATPASE"/>
</dbReference>